<name>K6ZQ21_9ALTE</name>
<accession>K6ZQ21</accession>
<gene>
    <name evidence="2" type="ORF">GMES_3145</name>
</gene>
<reference evidence="2 3" key="1">
    <citation type="journal article" date="2017" name="Antonie Van Leeuwenhoek">
        <title>Rhizobium rhizosphaerae sp. nov., a novel species isolated from rice rhizosphere.</title>
        <authorList>
            <person name="Zhao J.J."/>
            <person name="Zhang J."/>
            <person name="Zhang R.J."/>
            <person name="Zhang C.W."/>
            <person name="Yin H.Q."/>
            <person name="Zhang X.X."/>
        </authorList>
    </citation>
    <scope>NUCLEOTIDE SEQUENCE [LARGE SCALE GENOMIC DNA]</scope>
    <source>
        <strain evidence="2 3">KMM 241</strain>
    </source>
</reference>
<organism evidence="2 3">
    <name type="scientific">Paraglaciecola mesophila KMM 241</name>
    <dbReference type="NCBI Taxonomy" id="1128912"/>
    <lineage>
        <taxon>Bacteria</taxon>
        <taxon>Pseudomonadati</taxon>
        <taxon>Pseudomonadota</taxon>
        <taxon>Gammaproteobacteria</taxon>
        <taxon>Alteromonadales</taxon>
        <taxon>Alteromonadaceae</taxon>
        <taxon>Paraglaciecola</taxon>
    </lineage>
</organism>
<comment type="caution">
    <text evidence="2">The sequence shown here is derived from an EMBL/GenBank/DDBJ whole genome shotgun (WGS) entry which is preliminary data.</text>
</comment>
<evidence type="ECO:0000313" key="2">
    <source>
        <dbReference type="EMBL" id="GAC25430.1"/>
    </source>
</evidence>
<dbReference type="AlphaFoldDB" id="K6ZQ21"/>
<evidence type="ECO:0000256" key="1">
    <source>
        <dbReference type="SAM" id="MobiDB-lite"/>
    </source>
</evidence>
<sequence length="39" mass="4558">MADTLTCVRNQPIQKLDNDPPEYAFEHLQDDTQIRAIKE</sequence>
<dbReference type="EMBL" id="BAEP01000061">
    <property type="protein sequence ID" value="GAC25430.1"/>
    <property type="molecule type" value="Genomic_DNA"/>
</dbReference>
<dbReference type="Proteomes" id="UP000006263">
    <property type="component" value="Unassembled WGS sequence"/>
</dbReference>
<evidence type="ECO:0000313" key="3">
    <source>
        <dbReference type="Proteomes" id="UP000006263"/>
    </source>
</evidence>
<protein>
    <submittedName>
        <fullName evidence="2">Uncharacterized protein</fullName>
    </submittedName>
</protein>
<feature type="compositionally biased region" description="Basic and acidic residues" evidence="1">
    <location>
        <begin position="24"/>
        <end position="39"/>
    </location>
</feature>
<proteinExistence type="predicted"/>
<feature type="region of interest" description="Disordered" evidence="1">
    <location>
        <begin position="1"/>
        <end position="39"/>
    </location>
</feature>